<dbReference type="Pfam" id="PF08580">
    <property type="entry name" value="KAR9"/>
    <property type="match status" value="1"/>
</dbReference>
<reference evidence="4" key="4">
    <citation type="submission" date="2025-05" db="UniProtKB">
        <authorList>
            <consortium name="EnsemblFungi"/>
        </authorList>
    </citation>
    <scope>IDENTIFICATION</scope>
    <source>
        <strain evidence="4">isolate 1-1 / race 1 (BBBD)</strain>
    </source>
</reference>
<dbReference type="PANTHER" id="PTHR37271:SF1">
    <property type="entry name" value="KARYOGAMY PROTEIN KAR9"/>
    <property type="match status" value="1"/>
</dbReference>
<feature type="region of interest" description="Disordered" evidence="1">
    <location>
        <begin position="483"/>
        <end position="514"/>
    </location>
</feature>
<dbReference type="GO" id="GO:0005816">
    <property type="term" value="C:spindle pole body"/>
    <property type="evidence" value="ECO:0007669"/>
    <property type="project" value="TreeGrafter"/>
</dbReference>
<reference evidence="3" key="1">
    <citation type="submission" date="2009-11" db="EMBL/GenBank/DDBJ databases">
        <authorList>
            <consortium name="The Broad Institute Genome Sequencing Platform"/>
            <person name="Ward D."/>
            <person name="Feldgarden M."/>
            <person name="Earl A."/>
            <person name="Young S.K."/>
            <person name="Zeng Q."/>
            <person name="Koehrsen M."/>
            <person name="Alvarado L."/>
            <person name="Berlin A."/>
            <person name="Bochicchio J."/>
            <person name="Borenstein D."/>
            <person name="Chapman S.B."/>
            <person name="Chen Z."/>
            <person name="Engels R."/>
            <person name="Freedman E."/>
            <person name="Gellesch M."/>
            <person name="Goldberg J."/>
            <person name="Griggs A."/>
            <person name="Gujja S."/>
            <person name="Heilman E."/>
            <person name="Heiman D."/>
            <person name="Hepburn T."/>
            <person name="Howarth C."/>
            <person name="Jen D."/>
            <person name="Larson L."/>
            <person name="Lewis B."/>
            <person name="Mehta T."/>
            <person name="Park D."/>
            <person name="Pearson M."/>
            <person name="Roberts A."/>
            <person name="Saif S."/>
            <person name="Shea T."/>
            <person name="Shenoy N."/>
            <person name="Sisk P."/>
            <person name="Stolte C."/>
            <person name="Sykes S."/>
            <person name="Thomson T."/>
            <person name="Walk T."/>
            <person name="White J."/>
            <person name="Yandava C."/>
            <person name="Izard J."/>
            <person name="Baranova O.V."/>
            <person name="Blanton J.M."/>
            <person name="Tanner A.C."/>
            <person name="Dewhirst F.E."/>
            <person name="Haas B."/>
            <person name="Nusbaum C."/>
            <person name="Birren B."/>
        </authorList>
    </citation>
    <scope>NUCLEOTIDE SEQUENCE [LARGE SCALE GENOMIC DNA]</scope>
    <source>
        <strain evidence="3">1-1 BBBD Race 1</strain>
    </source>
</reference>
<feature type="signal peptide" evidence="2">
    <location>
        <begin position="1"/>
        <end position="24"/>
    </location>
</feature>
<feature type="compositionally biased region" description="Low complexity" evidence="1">
    <location>
        <begin position="30"/>
        <end position="60"/>
    </location>
</feature>
<dbReference type="GO" id="GO:0051293">
    <property type="term" value="P:establishment of spindle localization"/>
    <property type="evidence" value="ECO:0007669"/>
    <property type="project" value="TreeGrafter"/>
</dbReference>
<proteinExistence type="predicted"/>
<accession>A0A180GJ71</accession>
<dbReference type="EMBL" id="ADAS02000058">
    <property type="protein sequence ID" value="OAV92827.1"/>
    <property type="molecule type" value="Genomic_DNA"/>
</dbReference>
<evidence type="ECO:0000256" key="1">
    <source>
        <dbReference type="SAM" id="MobiDB-lite"/>
    </source>
</evidence>
<feature type="compositionally biased region" description="Gly residues" evidence="1">
    <location>
        <begin position="832"/>
        <end position="844"/>
    </location>
</feature>
<dbReference type="GO" id="GO:0005938">
    <property type="term" value="C:cell cortex"/>
    <property type="evidence" value="ECO:0007669"/>
    <property type="project" value="TreeGrafter"/>
</dbReference>
<feature type="compositionally biased region" description="Pro residues" evidence="1">
    <location>
        <begin position="202"/>
        <end position="219"/>
    </location>
</feature>
<feature type="region of interest" description="Disordered" evidence="1">
    <location>
        <begin position="176"/>
        <end position="312"/>
    </location>
</feature>
<dbReference type="GO" id="GO:0043332">
    <property type="term" value="C:mating projection tip"/>
    <property type="evidence" value="ECO:0007669"/>
    <property type="project" value="TreeGrafter"/>
</dbReference>
<reference evidence="3" key="2">
    <citation type="submission" date="2016-05" db="EMBL/GenBank/DDBJ databases">
        <title>Comparative analysis highlights variable genome content of wheat rusts and divergence of the mating loci.</title>
        <authorList>
            <person name="Cuomo C.A."/>
            <person name="Bakkeren G."/>
            <person name="Szabo L."/>
            <person name="Khalil H."/>
            <person name="Joly D."/>
            <person name="Goldberg J."/>
            <person name="Young S."/>
            <person name="Zeng Q."/>
            <person name="Fellers J."/>
        </authorList>
    </citation>
    <scope>NUCLEOTIDE SEQUENCE [LARGE SCALE GENOMIC DNA]</scope>
    <source>
        <strain evidence="3">1-1 BBBD Race 1</strain>
    </source>
</reference>
<reference evidence="4 5" key="3">
    <citation type="journal article" date="2017" name="G3 (Bethesda)">
        <title>Comparative analysis highlights variable genome content of wheat rusts and divergence of the mating loci.</title>
        <authorList>
            <person name="Cuomo C.A."/>
            <person name="Bakkeren G."/>
            <person name="Khalil H.B."/>
            <person name="Panwar V."/>
            <person name="Joly D."/>
            <person name="Linning R."/>
            <person name="Sakthikumar S."/>
            <person name="Song X."/>
            <person name="Adiconis X."/>
            <person name="Fan L."/>
            <person name="Goldberg J.M."/>
            <person name="Levin J.Z."/>
            <person name="Young S."/>
            <person name="Zeng Q."/>
            <person name="Anikster Y."/>
            <person name="Bruce M."/>
            <person name="Wang M."/>
            <person name="Yin C."/>
            <person name="McCallum B."/>
            <person name="Szabo L.J."/>
            <person name="Hulbert S."/>
            <person name="Chen X."/>
            <person name="Fellers J.P."/>
        </authorList>
    </citation>
    <scope>NUCLEOTIDE SEQUENCE</scope>
    <source>
        <strain evidence="5">Isolate 1-1 / race 1 (BBBD)</strain>
        <strain evidence="4">isolate 1-1 / race 1 (BBBD)</strain>
    </source>
</reference>
<feature type="compositionally biased region" description="Polar residues" evidence="1">
    <location>
        <begin position="609"/>
        <end position="620"/>
    </location>
</feature>
<dbReference type="EnsemblFungi" id="PTTG_02075-t43_1">
    <property type="protein sequence ID" value="PTTG_02075-t43_1-p1"/>
    <property type="gene ID" value="PTTG_02075"/>
</dbReference>
<dbReference type="GO" id="GO:0030473">
    <property type="term" value="P:nuclear migration along microtubule"/>
    <property type="evidence" value="ECO:0007669"/>
    <property type="project" value="TreeGrafter"/>
</dbReference>
<feature type="region of interest" description="Disordered" evidence="1">
    <location>
        <begin position="726"/>
        <end position="855"/>
    </location>
</feature>
<feature type="compositionally biased region" description="Low complexity" evidence="1">
    <location>
        <begin position="220"/>
        <end position="252"/>
    </location>
</feature>
<feature type="region of interest" description="Disordered" evidence="1">
    <location>
        <begin position="25"/>
        <end position="66"/>
    </location>
</feature>
<feature type="compositionally biased region" description="Pro residues" evidence="1">
    <location>
        <begin position="625"/>
        <end position="634"/>
    </location>
</feature>
<evidence type="ECO:0008006" key="6">
    <source>
        <dbReference type="Google" id="ProtNLM"/>
    </source>
</evidence>
<evidence type="ECO:0000313" key="3">
    <source>
        <dbReference type="EMBL" id="OAV92827.1"/>
    </source>
</evidence>
<feature type="chain" id="PRO_5008109957" description="Karyogamy protein" evidence="2">
    <location>
        <begin position="25"/>
        <end position="855"/>
    </location>
</feature>
<feature type="non-terminal residue" evidence="3">
    <location>
        <position position="855"/>
    </location>
</feature>
<feature type="compositionally biased region" description="Polar residues" evidence="1">
    <location>
        <begin position="189"/>
        <end position="200"/>
    </location>
</feature>
<dbReference type="VEuPathDB" id="FungiDB:PTTG_02075"/>
<evidence type="ECO:0000313" key="4">
    <source>
        <dbReference type="EnsemblFungi" id="PTTG_02075-t43_1-p1"/>
    </source>
</evidence>
<feature type="region of interest" description="Disordered" evidence="1">
    <location>
        <begin position="349"/>
        <end position="373"/>
    </location>
</feature>
<sequence length="855" mass="92050">MVGVATASFPPILLLLLPLSSCHGHEHSSADSSRSNSNSTLSVNPPAQQQHSQQPSKPGSLCSSFQTSASAPRDLLALKLSKVKATAALFESRSASTPPPLLTAQLRPASLDHPRRPSFRLHTPPTDQPALRLSAGHVSQIKNQFLSSPSLVDLQRRHSADRPASNRVLQNYAPESAASAATPLPSQGGLFQNQYTTTYASPHPPLPTPHHPPHPPWPMTIPSSSILTSTPCSTLPSSPNNTTTATSTDSPSPSCPPPSTMTSSNASQHPSPSTDTHPASDSNSTSTNEPSPLSTDEHPSQTPSHQSRPSQEILNDITTLALSARITEVAMSIQEVALALFQVQELRHSQSESKRNSSVQTSPSILAADRPSGSALTQVDKALMRLEKKVESTAVEIAQLETLIQPYRSQQESSSTAQSRLINDKFDNISEEWQRIQHDTEVLQDELKEDKWLVVFRAVSGQAEEMMESLEKVLAVSQEFVRETHRRTRRSSPPVLSSSPLRRKNRESHASSLSSADRLESDELIKSYNALIKNFHAKNKHYVPSCERVLGILSKGIKSRSTKNGEVLRRYADMNLRFTTIQENINRVGLDLLAVEKILQQASCSDTTPADCSVQASDHSFLQPPSDPHPPTTPTSPGSSSKTRKALNYLISTSPQFLSKHHASGISSSISPFRKFANKFASATPSVSSQPSSVCSGLTPSVSAAALTGHASSAQHRSLRPIRSTLNFAPSSSKTATTPSQAAQEPRRAPSTVPDPARARPGSRQMAHHQHTPSYEKPRWNISLKRIEDSPGGPSSSSGGLTKSSSRRTTTGGMGGVSRSQSRTALRSSAPYGGGTYERPGVGGRAAARRRAARP</sequence>
<dbReference type="PANTHER" id="PTHR37271">
    <property type="entry name" value="KARYOGAMY PROTEIN KAR9"/>
    <property type="match status" value="1"/>
</dbReference>
<organism evidence="3">
    <name type="scientific">Puccinia triticina (isolate 1-1 / race 1 (BBBD))</name>
    <name type="common">Brown leaf rust fungus</name>
    <dbReference type="NCBI Taxonomy" id="630390"/>
    <lineage>
        <taxon>Eukaryota</taxon>
        <taxon>Fungi</taxon>
        <taxon>Dikarya</taxon>
        <taxon>Basidiomycota</taxon>
        <taxon>Pucciniomycotina</taxon>
        <taxon>Pucciniomycetes</taxon>
        <taxon>Pucciniales</taxon>
        <taxon>Pucciniaceae</taxon>
        <taxon>Puccinia</taxon>
    </lineage>
</organism>
<dbReference type="Proteomes" id="UP000005240">
    <property type="component" value="Unassembled WGS sequence"/>
</dbReference>
<feature type="compositionally biased region" description="Polar residues" evidence="1">
    <location>
        <begin position="265"/>
        <end position="312"/>
    </location>
</feature>
<dbReference type="AlphaFoldDB" id="A0A180GJ71"/>
<feature type="compositionally biased region" description="Basic and acidic residues" evidence="1">
    <location>
        <begin position="774"/>
        <end position="789"/>
    </location>
</feature>
<name>A0A180GJ71_PUCT1</name>
<gene>
    <name evidence="3" type="ORF">PTTG_02075</name>
</gene>
<dbReference type="InterPro" id="IPR013889">
    <property type="entry name" value="Karyogamy_KAR9"/>
</dbReference>
<feature type="compositionally biased region" description="Low complexity" evidence="1">
    <location>
        <begin position="790"/>
        <end position="811"/>
    </location>
</feature>
<feature type="compositionally biased region" description="Low complexity" evidence="1">
    <location>
        <begin position="491"/>
        <end position="500"/>
    </location>
</feature>
<feature type="region of interest" description="Disordered" evidence="1">
    <location>
        <begin position="609"/>
        <end position="642"/>
    </location>
</feature>
<protein>
    <recommendedName>
        <fullName evidence="6">Karyogamy protein</fullName>
    </recommendedName>
</protein>
<evidence type="ECO:0000313" key="5">
    <source>
        <dbReference type="Proteomes" id="UP000005240"/>
    </source>
</evidence>
<keyword evidence="5" id="KW-1185">Reference proteome</keyword>
<dbReference type="OrthoDB" id="5559380at2759"/>
<keyword evidence="2" id="KW-0732">Signal</keyword>
<feature type="compositionally biased region" description="Low complexity" evidence="1">
    <location>
        <begin position="729"/>
        <end position="744"/>
    </location>
</feature>
<evidence type="ECO:0000256" key="2">
    <source>
        <dbReference type="SAM" id="SignalP"/>
    </source>
</evidence>